<keyword evidence="24" id="KW-1185">Reference proteome</keyword>
<proteinExistence type="predicted"/>
<feature type="compositionally biased region" description="Polar residues" evidence="19">
    <location>
        <begin position="2580"/>
        <end position="2591"/>
    </location>
</feature>
<keyword evidence="15" id="KW-0239">DNA-directed DNA polymerase</keyword>
<dbReference type="PANTHER" id="PTHR37984">
    <property type="entry name" value="PROTEIN CBG26694"/>
    <property type="match status" value="1"/>
</dbReference>
<dbReference type="CDD" id="cd09274">
    <property type="entry name" value="RNase_HI_RT_Ty3"/>
    <property type="match status" value="1"/>
</dbReference>
<dbReference type="InterPro" id="IPR043502">
    <property type="entry name" value="DNA/RNA_pol_sf"/>
</dbReference>
<keyword evidence="3" id="KW-0645">Protease</keyword>
<feature type="region of interest" description="Disordered" evidence="19">
    <location>
        <begin position="582"/>
        <end position="654"/>
    </location>
</feature>
<evidence type="ECO:0000256" key="12">
    <source>
        <dbReference type="ARBA" id="ARBA00022884"/>
    </source>
</evidence>
<feature type="compositionally biased region" description="Acidic residues" evidence="19">
    <location>
        <begin position="100"/>
        <end position="112"/>
    </location>
</feature>
<dbReference type="PROSITE" id="PS50158">
    <property type="entry name" value="ZF_CCHC"/>
    <property type="match status" value="1"/>
</dbReference>
<keyword evidence="18" id="KW-0863">Zinc-finger</keyword>
<feature type="domain" description="Reverse transcriptase" evidence="21">
    <location>
        <begin position="1159"/>
        <end position="1343"/>
    </location>
</feature>
<feature type="compositionally biased region" description="Low complexity" evidence="19">
    <location>
        <begin position="354"/>
        <end position="370"/>
    </location>
</feature>
<protein>
    <recommendedName>
        <fullName evidence="1">RNA-directed DNA polymerase</fullName>
        <ecNumber evidence="1">2.7.7.49</ecNumber>
    </recommendedName>
</protein>
<dbReference type="InterPro" id="IPR012337">
    <property type="entry name" value="RNaseH-like_sf"/>
</dbReference>
<evidence type="ECO:0000313" key="24">
    <source>
        <dbReference type="Proteomes" id="UP000815677"/>
    </source>
</evidence>
<dbReference type="EMBL" id="DF843914">
    <property type="protein sequence ID" value="GAT47724.1"/>
    <property type="molecule type" value="Genomic_DNA"/>
</dbReference>
<dbReference type="EC" id="2.7.7.49" evidence="1"/>
<feature type="region of interest" description="Disordered" evidence="19">
    <location>
        <begin position="2419"/>
        <end position="2440"/>
    </location>
</feature>
<evidence type="ECO:0000259" key="20">
    <source>
        <dbReference type="PROSITE" id="PS50158"/>
    </source>
</evidence>
<evidence type="ECO:0000256" key="3">
    <source>
        <dbReference type="ARBA" id="ARBA00022670"/>
    </source>
</evidence>
<evidence type="ECO:0000256" key="7">
    <source>
        <dbReference type="ARBA" id="ARBA00022723"/>
    </source>
</evidence>
<dbReference type="Pfam" id="PF08284">
    <property type="entry name" value="RVP_2"/>
    <property type="match status" value="1"/>
</dbReference>
<feature type="compositionally biased region" description="Low complexity" evidence="19">
    <location>
        <begin position="378"/>
        <end position="387"/>
    </location>
</feature>
<feature type="region of interest" description="Disordered" evidence="19">
    <location>
        <begin position="2554"/>
        <end position="2591"/>
    </location>
</feature>
<feature type="region of interest" description="Disordered" evidence="19">
    <location>
        <begin position="252"/>
        <end position="421"/>
    </location>
</feature>
<feature type="compositionally biased region" description="Polar residues" evidence="19">
    <location>
        <begin position="609"/>
        <end position="622"/>
    </location>
</feature>
<keyword evidence="7" id="KW-0479">Metal-binding</keyword>
<feature type="region of interest" description="Disordered" evidence="19">
    <location>
        <begin position="95"/>
        <end position="170"/>
    </location>
</feature>
<evidence type="ECO:0000259" key="22">
    <source>
        <dbReference type="PROSITE" id="PS50994"/>
    </source>
</evidence>
<evidence type="ECO:0000256" key="2">
    <source>
        <dbReference type="ARBA" id="ARBA00022664"/>
    </source>
</evidence>
<keyword evidence="10" id="KW-0378">Hydrolase</keyword>
<feature type="compositionally biased region" description="Basic and acidic residues" evidence="19">
    <location>
        <begin position="641"/>
        <end position="654"/>
    </location>
</feature>
<dbReference type="InterPro" id="IPR036397">
    <property type="entry name" value="RNaseH_sf"/>
</dbReference>
<dbReference type="Gene3D" id="2.40.70.10">
    <property type="entry name" value="Acid Proteases"/>
    <property type="match status" value="1"/>
</dbReference>
<evidence type="ECO:0000256" key="5">
    <source>
        <dbReference type="ARBA" id="ARBA00022695"/>
    </source>
</evidence>
<dbReference type="PROSITE" id="PS50878">
    <property type="entry name" value="RT_POL"/>
    <property type="match status" value="1"/>
</dbReference>
<evidence type="ECO:0000256" key="8">
    <source>
        <dbReference type="ARBA" id="ARBA00022750"/>
    </source>
</evidence>
<dbReference type="Pfam" id="PF17921">
    <property type="entry name" value="Integrase_H2C2"/>
    <property type="match status" value="1"/>
</dbReference>
<dbReference type="InterPro" id="IPR000477">
    <property type="entry name" value="RT_dom"/>
</dbReference>
<name>A0ABQ0LB37_MYCCL</name>
<feature type="compositionally biased region" description="Polar residues" evidence="19">
    <location>
        <begin position="584"/>
        <end position="600"/>
    </location>
</feature>
<evidence type="ECO:0000256" key="4">
    <source>
        <dbReference type="ARBA" id="ARBA00022679"/>
    </source>
</evidence>
<keyword evidence="9" id="KW-0255">Endonuclease</keyword>
<dbReference type="InterPro" id="IPR001584">
    <property type="entry name" value="Integrase_cat-core"/>
</dbReference>
<dbReference type="InterPro" id="IPR021109">
    <property type="entry name" value="Peptidase_aspartic_dom_sf"/>
</dbReference>
<feature type="compositionally biased region" description="Acidic residues" evidence="19">
    <location>
        <begin position="2556"/>
        <end position="2567"/>
    </location>
</feature>
<evidence type="ECO:0000256" key="9">
    <source>
        <dbReference type="ARBA" id="ARBA00022759"/>
    </source>
</evidence>
<feature type="compositionally biased region" description="Basic residues" evidence="19">
    <location>
        <begin position="402"/>
        <end position="412"/>
    </location>
</feature>
<dbReference type="SUPFAM" id="SSF53098">
    <property type="entry name" value="Ribonuclease H-like"/>
    <property type="match status" value="1"/>
</dbReference>
<keyword evidence="5" id="KW-0548">Nucleotidyltransferase</keyword>
<keyword evidence="11" id="KW-0460">Magnesium</keyword>
<evidence type="ECO:0000259" key="21">
    <source>
        <dbReference type="PROSITE" id="PS50878"/>
    </source>
</evidence>
<dbReference type="InterPro" id="IPR043128">
    <property type="entry name" value="Rev_trsase/Diguanyl_cyclase"/>
</dbReference>
<dbReference type="PROSITE" id="PS50994">
    <property type="entry name" value="INTEGRASE"/>
    <property type="match status" value="1"/>
</dbReference>
<sequence length="2591" mass="289780">MEAGSSGREESPLTDLGSDLDERREALDAAFSAGVHKVFGSAAELSDGGDDSEELSAEGELEDGHLPAMDLSALQRNAQPRIHPYELHEYFTLYPKQESDPETSEVSESDGEEWNRVGKARNGGRMGARAVVQAPRRAERRFFPDWFSGSEGSESEGDIESEPDSPKYTNFYVPRLPEFRPIKLDMFESIKRELSDNEEVSGLLSDEDSDWDGDAALQRALFESLKDSASRDGNSGWRAGSSNVKVAVVCVELDSNGEEIPETRTQSGASRREKPPTKGKGVDQAEKGPRYEEFKAAGTRKHTSSSAKKSKVEMARESNFIPANFHRKKADIPEGGYFRERSAAHGGPPNTPPSSSSSSSDSDSSSSSSDSDSESSSDSENSSSDSSSAKRRRRTPRDARNRGKKEHRKMKRALSSLKAKTPTEYRGQADLDAFDKWTYEMDMWAELHGLSDLMTVKLMVNFLSGKASKFFVKHVALRPKNWTVRKVYEALFDECFPLDFKQQLRERLQSAKQGASKVRDFVRDIESIAVRFPDVTQMQLKQIFWVGMHHKLRVYLMRKGISPEHSTLKKMAKHAIREEAVQDSFKNQQSNEPAPGNSRNWDQRRQNSEAKGSTQPALTQHKSSGKREANPGKGSAGKTKQKGERINKLSKEERDRLRAEGRCFTCKEIGHESRNCPDRQTARAPTAKANAARVEEHGAKAREANLRVGSVSVGLGSKVRDSPEDQQIYLVKLFESYFSSSEEEERFTTIDYGDRIELTDWRRPDLPFMVSRADLLDPDFGVPDILPSAQQLAQPSRLEAFPDDGTPEDEYPALDWLRIKCVFEMDDMEWAEVTTLDRVSVVPDPAGYRLIISGVNVEFVLTHEEIKDPGFEIRKVLEQQWELHDLDTEYGVSLRREPPSEFNRIALGVRAAKPTSAKGPERRRKSTRRKQSFADVVGSLERTSLKPRDFKRRLPRPIVIEIMLDGEPVRALLDTGSMADFVSTKLVDQLKLKREILAKPLTVQLAVHGSRSKINSAVSVNLKYQGIESKRRFDVANLDEYDVILGTPFIYQHQILIGMNPTRVVVGSEEPLELEGPEISYIQSAAADLFEEDLTQLREQLRADAADLCPDPAETELPPFRAVNHSIPLKDEGKVYRWRPSKCPEALKATWKEKKETYMKNGRWRMATGSNASPMLILPKPSKGDGVTRIRTVIDKREQNDNTVKIAAPLPDIQGILRNVSRHPYRTLVDGKDFYEQIRVIPEHVARTLFNTPDGTMESLVLQQGDCNGPATCQALMNHIFAPYIGVFMDVYLDDIIIYSDSVEEHLKHIRIIFDVLRREKLYLSADKMQFFAQKLKILGHVVDEQGIIMDPHKVESVVNWKTPTNKDLLASFIGAVGYLADDCHGIRIPMGILTPLTGAKSTWKWGPTEQRAFDEIRQTVHRWRDHHRVSLDYSAGAPTINLVTDASCTGASGYVSQGEDLKSAKVIAFWSGKFNAAQQNYPVHEQELLAIVESLKRFRGLLQGAKFRISTDHKALEHLMTQKNLSPRQHRWLDILNEFNFTVRYIPGETNELADALSRMYSDEPLGTHRADSEYVASEGSEEAEHRFAAWTMVPDHEEPRIEPVFTGATAVLEGALRRSGRLAQKAAEKAVQMAAEEAEAVPQGERVKQTKAGGKPRGSTQPRNDSSSRKLSADDGADGPMLQTASDLGIPLPEALKHRYHEDDFYKNILLTPADYPDFHEKDGLVFKSRDHSSVLCIPDIKLGERSVREVVISHAHSLLAHLGARKTLDSLRDEVWWKTMVDDVEVFCKSCITCATSKSSTQTPMGLLKTLPVPTRPWQYIGMDFVGPLPESKTRNGSYDMICVIIDHLTSMVHVVPTRQTYGAREIAEVVFDSVYKLHGLPERIISDRDSLFVSTFWRRLNELLGVELKLSTAYHPQTDGMTERANRTMTQMLRQCVRPDQKDWAEKLPAIEFAMNLARSETTGFSPFFLNYARSPRPMIWENESEFPGVERFAAQMKEALMRAHDAIIEARIKQADQANKTRRKAGFAVGELVYLSTKNLKLPKKRARKLLPKYLGPFRILEVVSPGASYRLELSRELRLRGIHDVFHASLLRQHYPNDDRRFPGRQLHQIPGFGVNPREWAVNRILSHVGKGTAAEFEILWAAGNITWAPYAEVKHLAAMDAYCEAMGIKHAKNLPKALPKSQNDRDALDKHQSSRGTQEAAQSVGARVGVCRVQTLGLKSHRRTRKNSVHCDTKFCDIHTPHCFSHCSMPLMMPTNAECIPVYKEYAKQSRLFNSGVTNEHPGAVPRGFESWRHNEGLGAEAPKIPWLEWREHGGAAFYRGAGNPQPAPTTAANGPGHVAEIGMALQQVVISETAFGVIVNGLLGLASKQADIGAMQAVRAGQMRVPATNRNTNAGGHGQRAVFQGRSGFQGRGGVQGRGGYKAQHAARKRDTNYQAYHSRNGSGNAHPAGRKMYAGRASLLSRVHGAVPFRGKRGGVKHKKSSAVNWVSGQAGRPTWDEKAQDNSTIIEDDKTDSFLRDASVTATDGGDVGDAESLAMDVEMAKNEAQWEDGYEQDELEEPTRMASEGECNGDSSAITHQPSP</sequence>
<dbReference type="InterPro" id="IPR036875">
    <property type="entry name" value="Znf_CCHC_sf"/>
</dbReference>
<dbReference type="Gene3D" id="3.30.420.10">
    <property type="entry name" value="Ribonuclease H-like superfamily/Ribonuclease H"/>
    <property type="match status" value="1"/>
</dbReference>
<reference evidence="23" key="1">
    <citation type="submission" date="2014-09" db="EMBL/GenBank/DDBJ databases">
        <title>Genome sequence of the luminous mushroom Mycena chlorophos for searching fungal bioluminescence genes.</title>
        <authorList>
            <person name="Tanaka Y."/>
            <person name="Kasuga D."/>
            <person name="Oba Y."/>
            <person name="Hase S."/>
            <person name="Sato K."/>
            <person name="Oba Y."/>
            <person name="Sakakibara Y."/>
        </authorList>
    </citation>
    <scope>NUCLEOTIDE SEQUENCE</scope>
</reference>
<keyword evidence="6" id="KW-0540">Nuclease</keyword>
<evidence type="ECO:0000256" key="18">
    <source>
        <dbReference type="PROSITE-ProRule" id="PRU00047"/>
    </source>
</evidence>
<keyword evidence="16" id="KW-0238">DNA-binding</keyword>
<feature type="region of interest" description="Disordered" evidence="19">
    <location>
        <begin position="2184"/>
        <end position="2210"/>
    </location>
</feature>
<keyword evidence="13" id="KW-0229">DNA integration</keyword>
<dbReference type="Proteomes" id="UP000815677">
    <property type="component" value="Unassembled WGS sequence"/>
</dbReference>
<organism evidence="23 24">
    <name type="scientific">Mycena chlorophos</name>
    <name type="common">Agaric fungus</name>
    <name type="synonym">Agaricus chlorophos</name>
    <dbReference type="NCBI Taxonomy" id="658473"/>
    <lineage>
        <taxon>Eukaryota</taxon>
        <taxon>Fungi</taxon>
        <taxon>Dikarya</taxon>
        <taxon>Basidiomycota</taxon>
        <taxon>Agaricomycotina</taxon>
        <taxon>Agaricomycetes</taxon>
        <taxon>Agaricomycetidae</taxon>
        <taxon>Agaricales</taxon>
        <taxon>Marasmiineae</taxon>
        <taxon>Mycenaceae</taxon>
        <taxon>Mycena</taxon>
    </lineage>
</organism>
<dbReference type="InterPro" id="IPR001878">
    <property type="entry name" value="Znf_CCHC"/>
</dbReference>
<dbReference type="InterPro" id="IPR041373">
    <property type="entry name" value="RT_RNaseH"/>
</dbReference>
<dbReference type="InterPro" id="IPR056924">
    <property type="entry name" value="SH3_Tf2-1"/>
</dbReference>
<feature type="domain" description="Integrase catalytic" evidence="22">
    <location>
        <begin position="1816"/>
        <end position="1979"/>
    </location>
</feature>
<accession>A0ABQ0LB37</accession>
<dbReference type="Gene3D" id="3.30.70.270">
    <property type="match status" value="2"/>
</dbReference>
<gene>
    <name evidence="23" type="ORF">MCHLO_05171</name>
</gene>
<evidence type="ECO:0000256" key="15">
    <source>
        <dbReference type="ARBA" id="ARBA00022932"/>
    </source>
</evidence>
<evidence type="ECO:0000256" key="1">
    <source>
        <dbReference type="ARBA" id="ARBA00012493"/>
    </source>
</evidence>
<keyword evidence="4" id="KW-0808">Transferase</keyword>
<feature type="non-terminal residue" evidence="23">
    <location>
        <position position="2591"/>
    </location>
</feature>
<dbReference type="Pfam" id="PF00078">
    <property type="entry name" value="RVT_1"/>
    <property type="match status" value="1"/>
</dbReference>
<feature type="region of interest" description="Disordered" evidence="19">
    <location>
        <begin position="1638"/>
        <end position="1688"/>
    </location>
</feature>
<feature type="compositionally biased region" description="Basic and acidic residues" evidence="19">
    <location>
        <begin position="270"/>
        <end position="295"/>
    </location>
</feature>
<evidence type="ECO:0000256" key="16">
    <source>
        <dbReference type="ARBA" id="ARBA00023125"/>
    </source>
</evidence>
<keyword evidence="12" id="KW-0694">RNA-binding</keyword>
<dbReference type="SUPFAM" id="SSF56672">
    <property type="entry name" value="DNA/RNA polymerases"/>
    <property type="match status" value="1"/>
</dbReference>
<dbReference type="Gene3D" id="3.10.10.10">
    <property type="entry name" value="HIV Type 1 Reverse Transcriptase, subunit A, domain 1"/>
    <property type="match status" value="1"/>
</dbReference>
<dbReference type="SUPFAM" id="SSF57756">
    <property type="entry name" value="Retrovirus zinc finger-like domains"/>
    <property type="match status" value="1"/>
</dbReference>
<evidence type="ECO:0000256" key="13">
    <source>
        <dbReference type="ARBA" id="ARBA00022908"/>
    </source>
</evidence>
<dbReference type="InterPro" id="IPR050951">
    <property type="entry name" value="Retrovirus_Pol_polyprotein"/>
</dbReference>
<dbReference type="Pfam" id="PF24626">
    <property type="entry name" value="SH3_Tf2-1"/>
    <property type="match status" value="1"/>
</dbReference>
<evidence type="ECO:0000256" key="11">
    <source>
        <dbReference type="ARBA" id="ARBA00022842"/>
    </source>
</evidence>
<evidence type="ECO:0000256" key="17">
    <source>
        <dbReference type="ARBA" id="ARBA00023172"/>
    </source>
</evidence>
<feature type="region of interest" description="Disordered" evidence="19">
    <location>
        <begin position="1"/>
        <end position="21"/>
    </location>
</feature>
<evidence type="ECO:0000256" key="6">
    <source>
        <dbReference type="ARBA" id="ARBA00022722"/>
    </source>
</evidence>
<feature type="compositionally biased region" description="Basic and acidic residues" evidence="19">
    <location>
        <begin position="2189"/>
        <end position="2199"/>
    </location>
</feature>
<dbReference type="Gene3D" id="1.10.340.70">
    <property type="match status" value="1"/>
</dbReference>
<keyword evidence="14" id="KW-0695">RNA-directed DNA polymerase</keyword>
<dbReference type="SUPFAM" id="SSF50630">
    <property type="entry name" value="Acid proteases"/>
    <property type="match status" value="1"/>
</dbReference>
<dbReference type="CDD" id="cd00303">
    <property type="entry name" value="retropepsin_like"/>
    <property type="match status" value="1"/>
</dbReference>
<dbReference type="Pfam" id="PF17917">
    <property type="entry name" value="RT_RNaseH"/>
    <property type="match status" value="1"/>
</dbReference>
<feature type="compositionally biased region" description="Gly residues" evidence="19">
    <location>
        <begin position="2419"/>
        <end position="2428"/>
    </location>
</feature>
<feature type="compositionally biased region" description="Acidic residues" evidence="19">
    <location>
        <begin position="153"/>
        <end position="163"/>
    </location>
</feature>
<evidence type="ECO:0000313" key="23">
    <source>
        <dbReference type="EMBL" id="GAT47724.1"/>
    </source>
</evidence>
<feature type="domain" description="CCHC-type" evidence="20">
    <location>
        <begin position="662"/>
        <end position="678"/>
    </location>
</feature>
<keyword evidence="17" id="KW-0233">DNA recombination</keyword>
<dbReference type="InterPro" id="IPR041588">
    <property type="entry name" value="Integrase_H2C2"/>
</dbReference>
<dbReference type="PANTHER" id="PTHR37984:SF5">
    <property type="entry name" value="PROTEIN NYNRIN-LIKE"/>
    <property type="match status" value="1"/>
</dbReference>
<keyword evidence="18" id="KW-0862">Zinc</keyword>
<evidence type="ECO:0000256" key="14">
    <source>
        <dbReference type="ARBA" id="ARBA00022918"/>
    </source>
</evidence>
<evidence type="ECO:0000256" key="19">
    <source>
        <dbReference type="SAM" id="MobiDB-lite"/>
    </source>
</evidence>
<keyword evidence="2" id="KW-0507">mRNA processing</keyword>
<evidence type="ECO:0000256" key="10">
    <source>
        <dbReference type="ARBA" id="ARBA00022801"/>
    </source>
</evidence>
<dbReference type="CDD" id="cd01647">
    <property type="entry name" value="RT_LTR"/>
    <property type="match status" value="1"/>
</dbReference>
<keyword evidence="8" id="KW-0064">Aspartyl protease</keyword>